<dbReference type="InterPro" id="IPR009003">
    <property type="entry name" value="Peptidase_S1_PA"/>
</dbReference>
<dbReference type="Proteomes" id="UP000324832">
    <property type="component" value="Unassembled WGS sequence"/>
</dbReference>
<dbReference type="PANTHER" id="PTHR24258:SF116">
    <property type="entry name" value="FI16631P1-RELATED"/>
    <property type="match status" value="1"/>
</dbReference>
<protein>
    <recommendedName>
        <fullName evidence="2">Peptidase S1 domain-containing protein</fullName>
    </recommendedName>
</protein>
<evidence type="ECO:0000313" key="3">
    <source>
        <dbReference type="EMBL" id="VVC98551.1"/>
    </source>
</evidence>
<evidence type="ECO:0000256" key="1">
    <source>
        <dbReference type="SAM" id="SignalP"/>
    </source>
</evidence>
<organism evidence="3 4">
    <name type="scientific">Leptidea sinapis</name>
    <dbReference type="NCBI Taxonomy" id="189913"/>
    <lineage>
        <taxon>Eukaryota</taxon>
        <taxon>Metazoa</taxon>
        <taxon>Ecdysozoa</taxon>
        <taxon>Arthropoda</taxon>
        <taxon>Hexapoda</taxon>
        <taxon>Insecta</taxon>
        <taxon>Pterygota</taxon>
        <taxon>Neoptera</taxon>
        <taxon>Endopterygota</taxon>
        <taxon>Lepidoptera</taxon>
        <taxon>Glossata</taxon>
        <taxon>Ditrysia</taxon>
        <taxon>Papilionoidea</taxon>
        <taxon>Pieridae</taxon>
        <taxon>Dismorphiinae</taxon>
        <taxon>Leptidea</taxon>
    </lineage>
</organism>
<keyword evidence="4" id="KW-1185">Reference proteome</keyword>
<sequence>MKVALALIFIFAAVQSRSVQPLEEGTSAPWLVHLRFARSTGGGLLESCVGRVIQPELISETSQVRVHPAYNPQTGENDIALISLNRVIPLSDTIAVASLADEAADVPETSNLCGYGENADGGPGDELSCFAVSLEADGDIIVASSEDGAATGYDLGSPLVDNDALLGILVRAVFLKTAQFAEWIEEVTAAEPAIDFHEVQVAEF</sequence>
<proteinExistence type="predicted"/>
<evidence type="ECO:0000313" key="4">
    <source>
        <dbReference type="Proteomes" id="UP000324832"/>
    </source>
</evidence>
<accession>A0A5E4QKS0</accession>
<evidence type="ECO:0000259" key="2">
    <source>
        <dbReference type="SMART" id="SM00020"/>
    </source>
</evidence>
<dbReference type="GO" id="GO:0004252">
    <property type="term" value="F:serine-type endopeptidase activity"/>
    <property type="evidence" value="ECO:0007669"/>
    <property type="project" value="InterPro"/>
</dbReference>
<feature type="signal peptide" evidence="1">
    <location>
        <begin position="1"/>
        <end position="16"/>
    </location>
</feature>
<dbReference type="InterPro" id="IPR043504">
    <property type="entry name" value="Peptidase_S1_PA_chymotrypsin"/>
</dbReference>
<reference evidence="3 4" key="1">
    <citation type="submission" date="2017-07" db="EMBL/GenBank/DDBJ databases">
        <authorList>
            <person name="Talla V."/>
            <person name="Backstrom N."/>
        </authorList>
    </citation>
    <scope>NUCLEOTIDE SEQUENCE [LARGE SCALE GENOMIC DNA]</scope>
</reference>
<dbReference type="EMBL" id="FZQP02003656">
    <property type="protein sequence ID" value="VVC98551.1"/>
    <property type="molecule type" value="Genomic_DNA"/>
</dbReference>
<feature type="chain" id="PRO_5022795538" description="Peptidase S1 domain-containing protein" evidence="1">
    <location>
        <begin position="17"/>
        <end position="204"/>
    </location>
</feature>
<dbReference type="GO" id="GO:0006508">
    <property type="term" value="P:proteolysis"/>
    <property type="evidence" value="ECO:0007669"/>
    <property type="project" value="InterPro"/>
</dbReference>
<dbReference type="SMART" id="SM00020">
    <property type="entry name" value="Tryp_SPc"/>
    <property type="match status" value="1"/>
</dbReference>
<dbReference type="AlphaFoldDB" id="A0A5E4QKS0"/>
<keyword evidence="1" id="KW-0732">Signal</keyword>
<dbReference type="Pfam" id="PF00089">
    <property type="entry name" value="Trypsin"/>
    <property type="match status" value="1"/>
</dbReference>
<dbReference type="Gene3D" id="2.40.10.10">
    <property type="entry name" value="Trypsin-like serine proteases"/>
    <property type="match status" value="1"/>
</dbReference>
<feature type="domain" description="Peptidase S1" evidence="2">
    <location>
        <begin position="21"/>
        <end position="184"/>
    </location>
</feature>
<dbReference type="SUPFAM" id="SSF50494">
    <property type="entry name" value="Trypsin-like serine proteases"/>
    <property type="match status" value="1"/>
</dbReference>
<dbReference type="PANTHER" id="PTHR24258">
    <property type="entry name" value="SERINE PROTEASE-RELATED"/>
    <property type="match status" value="1"/>
</dbReference>
<name>A0A5E4QKS0_9NEOP</name>
<gene>
    <name evidence="3" type="ORF">LSINAPIS_LOCUS9608</name>
</gene>
<dbReference type="InterPro" id="IPR001254">
    <property type="entry name" value="Trypsin_dom"/>
</dbReference>